<feature type="compositionally biased region" description="Polar residues" evidence="1">
    <location>
        <begin position="698"/>
        <end position="707"/>
    </location>
</feature>
<feature type="compositionally biased region" description="Basic and acidic residues" evidence="1">
    <location>
        <begin position="60"/>
        <end position="70"/>
    </location>
</feature>
<evidence type="ECO:0000256" key="1">
    <source>
        <dbReference type="SAM" id="MobiDB-lite"/>
    </source>
</evidence>
<feature type="region of interest" description="Disordered" evidence="1">
    <location>
        <begin position="568"/>
        <end position="630"/>
    </location>
</feature>
<sequence>MSSQSTSSSQTQKSRDKRMSRYTGNQPTPGLRSTNDTDRSSFVDNTRRTRHDLLPVADRITSDSDGRSDQDYYAQDKGAGSSSRTVASSATYHRAPESSSQLIIPTSGQSPTKRSSASYHWAPESSSQLIIPTSGQSPTKRNMTSERSQNPTVHSSSTAKRRSSTYDEEIYGIPDPKHKAYSLQLQPKGKDRRYDSSPEQSHSEEGLLDEEIDDEDHFRHSPKANYSQRTYMTEPSDNDDSDNEATKARIAEGRQMYKFIKENFSSSGSVSDRLPDPKSLTKRQKEHCFFDQHWVMKVFQATKMNLSARMFIRDHRGHVLSKMEMAAITNSAKQLVIAHLESQSFPARIRPTPERTHENYIIFHPVQVQTALNELGTNFPILELANGPWKKEVVLHAAIRARTAQSKRKRLLLYTPDEEDRPNGAPARTTQAITQPTRANSEPPTDDEEQNPNTRTRSLPSSNNNDLRLPNRYYTATPLSQRRPANAQQSTNDQTRMINAASNMAQLDEQTSDPMPTPTTGAGTATNQHAESRGAASAVDPVQEPITAVSPAALELTDARGAAAVINPADEPATPSANSITRPPFTAPPESVNPPSSSATNQTTPPNSSTQKRARGAEGGPQQSSETPLTNAAIAQLTKPVLIRILEARNIPVNKRALRLGLQQTLLTSVSTNPLTGTEVSAARESNSSPAPKRVRLNNDTETQTRSALDAPSI</sequence>
<protein>
    <submittedName>
        <fullName evidence="2">Uncharacterized protein</fullName>
    </submittedName>
</protein>
<feature type="compositionally biased region" description="Basic and acidic residues" evidence="1">
    <location>
        <begin position="188"/>
        <end position="205"/>
    </location>
</feature>
<feature type="compositionally biased region" description="Polar residues" evidence="1">
    <location>
        <begin position="80"/>
        <end position="158"/>
    </location>
</feature>
<feature type="region of interest" description="Disordered" evidence="1">
    <location>
        <begin position="507"/>
        <end position="542"/>
    </location>
</feature>
<feature type="compositionally biased region" description="Basic and acidic residues" evidence="1">
    <location>
        <begin position="35"/>
        <end position="53"/>
    </location>
</feature>
<dbReference type="Proteomes" id="UP000077521">
    <property type="component" value="Unassembled WGS sequence"/>
</dbReference>
<evidence type="ECO:0000313" key="2">
    <source>
        <dbReference type="EMBL" id="KAE8259377.1"/>
    </source>
</evidence>
<dbReference type="AlphaFoldDB" id="A0A177TFR2"/>
<comment type="caution">
    <text evidence="2">The sequence shown here is derived from an EMBL/GenBank/DDBJ whole genome shotgun (WGS) entry which is preliminary data.</text>
</comment>
<feature type="region of interest" description="Disordered" evidence="1">
    <location>
        <begin position="1"/>
        <end position="244"/>
    </location>
</feature>
<proteinExistence type="predicted"/>
<feature type="compositionally biased region" description="Low complexity" evidence="1">
    <location>
        <begin position="1"/>
        <end position="12"/>
    </location>
</feature>
<evidence type="ECO:0000313" key="3">
    <source>
        <dbReference type="Proteomes" id="UP000077521"/>
    </source>
</evidence>
<feature type="compositionally biased region" description="Polar residues" evidence="1">
    <location>
        <begin position="428"/>
        <end position="443"/>
    </location>
</feature>
<gene>
    <name evidence="2" type="ORF">A4X13_0g1055</name>
</gene>
<feature type="compositionally biased region" description="Polar residues" evidence="1">
    <location>
        <begin position="22"/>
        <end position="34"/>
    </location>
</feature>
<keyword evidence="3" id="KW-1185">Reference proteome</keyword>
<accession>A0A177TFR2</accession>
<feature type="compositionally biased region" description="Polar residues" evidence="1">
    <location>
        <begin position="621"/>
        <end position="630"/>
    </location>
</feature>
<feature type="compositionally biased region" description="Acidic residues" evidence="1">
    <location>
        <begin position="206"/>
        <end position="215"/>
    </location>
</feature>
<feature type="compositionally biased region" description="Polar residues" evidence="1">
    <location>
        <begin position="593"/>
        <end position="611"/>
    </location>
</feature>
<feature type="compositionally biased region" description="Polar residues" evidence="1">
    <location>
        <begin position="679"/>
        <end position="690"/>
    </location>
</feature>
<feature type="compositionally biased region" description="Polar residues" evidence="1">
    <location>
        <begin position="451"/>
        <end position="466"/>
    </location>
</feature>
<feature type="region of interest" description="Disordered" evidence="1">
    <location>
        <begin position="679"/>
        <end position="714"/>
    </location>
</feature>
<feature type="region of interest" description="Disordered" evidence="1">
    <location>
        <begin position="410"/>
        <end position="470"/>
    </location>
</feature>
<reference evidence="2" key="2">
    <citation type="journal article" date="2019" name="IMA Fungus">
        <title>Genome sequencing and comparison of five Tilletia species to identify candidate genes for the detection of regulated species infecting wheat.</title>
        <authorList>
            <person name="Nguyen H.D.T."/>
            <person name="Sultana T."/>
            <person name="Kesanakurti P."/>
            <person name="Hambleton S."/>
        </authorList>
    </citation>
    <scope>NUCLEOTIDE SEQUENCE</scope>
    <source>
        <strain evidence="2">DAOMC 236416</strain>
    </source>
</reference>
<reference evidence="2" key="1">
    <citation type="submission" date="2016-04" db="EMBL/GenBank/DDBJ databases">
        <authorList>
            <person name="Nguyen H.D."/>
            <person name="Samba Siva P."/>
            <person name="Cullis J."/>
            <person name="Levesque C.A."/>
            <person name="Hambleton S."/>
        </authorList>
    </citation>
    <scope>NUCLEOTIDE SEQUENCE</scope>
    <source>
        <strain evidence="2">DAOMC 236416</strain>
    </source>
</reference>
<feature type="compositionally biased region" description="Polar residues" evidence="1">
    <location>
        <begin position="224"/>
        <end position="235"/>
    </location>
</feature>
<name>A0A177TFR2_9BASI</name>
<organism evidence="2 3">
    <name type="scientific">Tilletia indica</name>
    <dbReference type="NCBI Taxonomy" id="43049"/>
    <lineage>
        <taxon>Eukaryota</taxon>
        <taxon>Fungi</taxon>
        <taxon>Dikarya</taxon>
        <taxon>Basidiomycota</taxon>
        <taxon>Ustilaginomycotina</taxon>
        <taxon>Exobasidiomycetes</taxon>
        <taxon>Tilletiales</taxon>
        <taxon>Tilletiaceae</taxon>
        <taxon>Tilletia</taxon>
    </lineage>
</organism>
<dbReference type="EMBL" id="LWDF02000038">
    <property type="protein sequence ID" value="KAE8259377.1"/>
    <property type="molecule type" value="Genomic_DNA"/>
</dbReference>